<evidence type="ECO:0000313" key="11">
    <source>
        <dbReference type="EMBL" id="PRD42525.1"/>
    </source>
</evidence>
<dbReference type="InterPro" id="IPR006686">
    <property type="entry name" value="MscS_channel_CS"/>
</dbReference>
<evidence type="ECO:0000256" key="4">
    <source>
        <dbReference type="ARBA" id="ARBA00022692"/>
    </source>
</evidence>
<feature type="domain" description="Mechanosensitive ion channel MscS C-terminal" evidence="10">
    <location>
        <begin position="691"/>
        <end position="777"/>
    </location>
</feature>
<evidence type="ECO:0000256" key="3">
    <source>
        <dbReference type="ARBA" id="ARBA00022475"/>
    </source>
</evidence>
<feature type="transmembrane region" description="Helical" evidence="8">
    <location>
        <begin position="501"/>
        <end position="519"/>
    </location>
</feature>
<evidence type="ECO:0000256" key="8">
    <source>
        <dbReference type="SAM" id="Phobius"/>
    </source>
</evidence>
<dbReference type="Pfam" id="PF00924">
    <property type="entry name" value="MS_channel_2nd"/>
    <property type="match status" value="1"/>
</dbReference>
<comment type="caution">
    <text evidence="11">The sequence shown here is derived from an EMBL/GenBank/DDBJ whole genome shotgun (WGS) entry which is preliminary data.</text>
</comment>
<keyword evidence="3" id="KW-1003">Cell membrane</keyword>
<dbReference type="Pfam" id="PF21082">
    <property type="entry name" value="MS_channel_3rd"/>
    <property type="match status" value="1"/>
</dbReference>
<dbReference type="SUPFAM" id="SSF82861">
    <property type="entry name" value="Mechanosensitive channel protein MscS (YggB), transmembrane region"/>
    <property type="match status" value="1"/>
</dbReference>
<organism evidence="11 12">
    <name type="scientific">Phyllobacterium phragmitis</name>
    <dbReference type="NCBI Taxonomy" id="2670329"/>
    <lineage>
        <taxon>Bacteria</taxon>
        <taxon>Pseudomonadati</taxon>
        <taxon>Pseudomonadota</taxon>
        <taxon>Alphaproteobacteria</taxon>
        <taxon>Hyphomicrobiales</taxon>
        <taxon>Phyllobacteriaceae</taxon>
        <taxon>Phyllobacterium</taxon>
    </lineage>
</organism>
<dbReference type="EMBL" id="PVBR01000011">
    <property type="protein sequence ID" value="PRD42525.1"/>
    <property type="molecule type" value="Genomic_DNA"/>
</dbReference>
<dbReference type="GO" id="GO:0005886">
    <property type="term" value="C:plasma membrane"/>
    <property type="evidence" value="ECO:0007669"/>
    <property type="project" value="UniProtKB-SubCell"/>
</dbReference>
<dbReference type="Gene3D" id="3.30.70.100">
    <property type="match status" value="1"/>
</dbReference>
<evidence type="ECO:0000259" key="10">
    <source>
        <dbReference type="Pfam" id="PF21082"/>
    </source>
</evidence>
<dbReference type="InterPro" id="IPR006685">
    <property type="entry name" value="MscS_channel_2nd"/>
</dbReference>
<feature type="region of interest" description="Disordered" evidence="7">
    <location>
        <begin position="826"/>
        <end position="868"/>
    </location>
</feature>
<dbReference type="RefSeq" id="WP_105742857.1">
    <property type="nucleotide sequence ID" value="NZ_PVBR01000011.1"/>
</dbReference>
<evidence type="ECO:0000256" key="1">
    <source>
        <dbReference type="ARBA" id="ARBA00004651"/>
    </source>
</evidence>
<evidence type="ECO:0000256" key="2">
    <source>
        <dbReference type="ARBA" id="ARBA00008017"/>
    </source>
</evidence>
<feature type="transmembrane region" description="Helical" evidence="8">
    <location>
        <begin position="531"/>
        <end position="549"/>
    </location>
</feature>
<keyword evidence="4 8" id="KW-0812">Transmembrane</keyword>
<keyword evidence="5 8" id="KW-1133">Transmembrane helix</keyword>
<dbReference type="Proteomes" id="UP000239434">
    <property type="component" value="Unassembled WGS sequence"/>
</dbReference>
<comment type="similarity">
    <text evidence="2">Belongs to the MscS (TC 1.A.23) family.</text>
</comment>
<dbReference type="InterPro" id="IPR010920">
    <property type="entry name" value="LSM_dom_sf"/>
</dbReference>
<dbReference type="AlphaFoldDB" id="A0A2S9IPT4"/>
<feature type="transmembrane region" description="Helical" evidence="8">
    <location>
        <begin position="460"/>
        <end position="481"/>
    </location>
</feature>
<evidence type="ECO:0000313" key="12">
    <source>
        <dbReference type="Proteomes" id="UP000239434"/>
    </source>
</evidence>
<name>A0A2S9IPT4_9HYPH</name>
<evidence type="ECO:0000259" key="9">
    <source>
        <dbReference type="Pfam" id="PF00924"/>
    </source>
</evidence>
<dbReference type="InterPro" id="IPR011014">
    <property type="entry name" value="MscS_channel_TM-2"/>
</dbReference>
<protein>
    <recommendedName>
        <fullName evidence="13">Mechanosensitive ion channel family protein</fullName>
    </recommendedName>
</protein>
<dbReference type="InterPro" id="IPR049278">
    <property type="entry name" value="MS_channel_C"/>
</dbReference>
<evidence type="ECO:0000256" key="6">
    <source>
        <dbReference type="ARBA" id="ARBA00023136"/>
    </source>
</evidence>
<keyword evidence="6 8" id="KW-0472">Membrane</keyword>
<dbReference type="InterPro" id="IPR023408">
    <property type="entry name" value="MscS_beta-dom_sf"/>
</dbReference>
<evidence type="ECO:0008006" key="13">
    <source>
        <dbReference type="Google" id="ProtNLM"/>
    </source>
</evidence>
<dbReference type="Gene3D" id="1.10.287.1260">
    <property type="match status" value="1"/>
</dbReference>
<evidence type="ECO:0000256" key="5">
    <source>
        <dbReference type="ARBA" id="ARBA00022989"/>
    </source>
</evidence>
<feature type="transmembrane region" description="Helical" evidence="8">
    <location>
        <begin position="597"/>
        <end position="615"/>
    </location>
</feature>
<dbReference type="SUPFAM" id="SSF50182">
    <property type="entry name" value="Sm-like ribonucleoproteins"/>
    <property type="match status" value="1"/>
</dbReference>
<dbReference type="InterPro" id="IPR011066">
    <property type="entry name" value="MscS_channel_C_sf"/>
</dbReference>
<feature type="domain" description="Mechanosensitive ion channel MscS" evidence="9">
    <location>
        <begin position="618"/>
        <end position="684"/>
    </location>
</feature>
<dbReference type="PANTHER" id="PTHR30566:SF5">
    <property type="entry name" value="MECHANOSENSITIVE ION CHANNEL PROTEIN 1, MITOCHONDRIAL-RELATED"/>
    <property type="match status" value="1"/>
</dbReference>
<dbReference type="SUPFAM" id="SSF82689">
    <property type="entry name" value="Mechanosensitive channel protein MscS (YggB), C-terminal domain"/>
    <property type="match status" value="1"/>
</dbReference>
<evidence type="ECO:0000256" key="7">
    <source>
        <dbReference type="SAM" id="MobiDB-lite"/>
    </source>
</evidence>
<dbReference type="Gene3D" id="2.30.30.60">
    <property type="match status" value="1"/>
</dbReference>
<sequence length="868" mass="96506">MACYIIRLSVGRGSVEVHEGPLMRMIECFWEFLFLARRSTFLLLVFSLLALGFSVSVAQSQATANWSGVWDTKWTGGGAQVEFEQNGTKVTGRYSLYNGRIEGKADGQKLIGRWFEGDRQGEFLFVQSQDGSSFMGRFDYATAEWWTGVRVDASQYQSIQIDQSSPMTTMRTFLQAMNESGADNISRGAGGGMALVSKAAGLVDVSEADRGGLNIGNYVHELFSVIDKLTFRLWNIPHGQISGDEVTAKLGQFDTDVTFDITFRRKGDKWFIVGPPLAALQAKNTELANARGEPVDAVTEPAKLRTPRDTFKMLLSGFSGNSDLPADTTLNMRDFSAAVRDDDARLLGRYLKKVIDRIGYVYWQEIPDDPKSKTPFVFFQHPAGNIVIGPVETDDGVIWQFTPQTLHHIRALYAAVEDTPVAPEFAAFASDDPYFKARSLARSINPDLLKRAGPIDRWQWLLLGVFGVLGILCGFLVNAVTSAVSGSWSSRSAPFMRVLEWSTRAIVFGLFLLLAERMLGLPDVVAAPVKALAWTAILIGAVPILWHLIGVIADSYRGRWVLPGYHETLIALLTGVARVAIIVVAFLLLAKVFSIPYQHVLAGLGIGGLAVALAAQPTLQNFLSGLTLYADRPVSVGDFCKFDDMLGTVEHIGMRSTRVRSLDRTVISVPNSDFANMKIENYARRDRIRFTTTLQLRYETTADQLRYVLAELRQLLIAHPGVVEDPCRVRFVNFGEYSLDVEIFTYISTSDHSEFLAIREDIFLRIIKVMDDAGVQFAFPSSVEYRGNDIPIDEEKREEAEKRVAAWRSEEKLPFPDFTIADKAKMSDTLSYPPEGSIQAHAPEPEMNGNGKRPNQSRWSLFRSKPAS</sequence>
<dbReference type="PANTHER" id="PTHR30566">
    <property type="entry name" value="YNAI-RELATED MECHANOSENSITIVE ION CHANNEL"/>
    <property type="match status" value="1"/>
</dbReference>
<dbReference type="PROSITE" id="PS01246">
    <property type="entry name" value="UPF0003"/>
    <property type="match status" value="1"/>
</dbReference>
<feature type="transmembrane region" description="Helical" evidence="8">
    <location>
        <begin position="40"/>
        <end position="58"/>
    </location>
</feature>
<reference evidence="11 12" key="1">
    <citation type="submission" date="2018-02" db="EMBL/GenBank/DDBJ databases">
        <title>The draft genome of Phyllobacterium sp. 1N-3.</title>
        <authorList>
            <person name="Liu L."/>
            <person name="Li L."/>
            <person name="Zhang X."/>
            <person name="Wang T."/>
            <person name="Liang L."/>
        </authorList>
    </citation>
    <scope>NUCLEOTIDE SEQUENCE [LARGE SCALE GENOMIC DNA]</scope>
    <source>
        <strain evidence="11 12">1N-3</strain>
    </source>
</reference>
<keyword evidence="12" id="KW-1185">Reference proteome</keyword>
<feature type="transmembrane region" description="Helical" evidence="8">
    <location>
        <begin position="569"/>
        <end position="590"/>
    </location>
</feature>
<dbReference type="GO" id="GO:0008381">
    <property type="term" value="F:mechanosensitive monoatomic ion channel activity"/>
    <property type="evidence" value="ECO:0007669"/>
    <property type="project" value="UniProtKB-ARBA"/>
</dbReference>
<gene>
    <name evidence="11" type="ORF">C5748_15565</name>
</gene>
<proteinExistence type="inferred from homology"/>
<comment type="subcellular location">
    <subcellularLocation>
        <location evidence="1">Cell membrane</location>
        <topology evidence="1">Multi-pass membrane protein</topology>
    </subcellularLocation>
</comment>
<accession>A0A2S9IPT4</accession>